<accession>A0A840YNG8</accession>
<dbReference type="Gene3D" id="3.30.160.140">
    <property type="entry name" value="Shew3726-like"/>
    <property type="match status" value="1"/>
</dbReference>
<keyword evidence="2" id="KW-1185">Reference proteome</keyword>
<evidence type="ECO:0000313" key="1">
    <source>
        <dbReference type="EMBL" id="MBB5709022.1"/>
    </source>
</evidence>
<reference evidence="1 2" key="1">
    <citation type="submission" date="2020-08" db="EMBL/GenBank/DDBJ databases">
        <title>Genomic Encyclopedia of Type Strains, Phase IV (KMG-IV): sequencing the most valuable type-strain genomes for metagenomic binning, comparative biology and taxonomic classification.</title>
        <authorList>
            <person name="Goeker M."/>
        </authorList>
    </citation>
    <scope>NUCLEOTIDE SEQUENCE [LARGE SCALE GENOMIC DNA]</scope>
    <source>
        <strain evidence="1 2">DSM 26736</strain>
    </source>
</reference>
<protein>
    <recommendedName>
        <fullName evidence="3">DUF1488 family protein</fullName>
    </recommendedName>
</protein>
<dbReference type="EMBL" id="JACIJF010000001">
    <property type="protein sequence ID" value="MBB5709022.1"/>
    <property type="molecule type" value="Genomic_DNA"/>
</dbReference>
<organism evidence="1 2">
    <name type="scientific">Sphingomonas xinjiangensis</name>
    <dbReference type="NCBI Taxonomy" id="643568"/>
    <lineage>
        <taxon>Bacteria</taxon>
        <taxon>Pseudomonadati</taxon>
        <taxon>Pseudomonadota</taxon>
        <taxon>Alphaproteobacteria</taxon>
        <taxon>Sphingomonadales</taxon>
        <taxon>Sphingomonadaceae</taxon>
        <taxon>Sphingomonas</taxon>
    </lineage>
</organism>
<name>A0A840YNG8_9SPHN</name>
<comment type="caution">
    <text evidence="1">The sequence shown here is derived from an EMBL/GenBank/DDBJ whole genome shotgun (WGS) entry which is preliminary data.</text>
</comment>
<dbReference type="Proteomes" id="UP000527143">
    <property type="component" value="Unassembled WGS sequence"/>
</dbReference>
<evidence type="ECO:0000313" key="2">
    <source>
        <dbReference type="Proteomes" id="UP000527143"/>
    </source>
</evidence>
<evidence type="ECO:0008006" key="3">
    <source>
        <dbReference type="Google" id="ProtNLM"/>
    </source>
</evidence>
<dbReference type="Pfam" id="PF07369">
    <property type="entry name" value="DUF1488"/>
    <property type="match status" value="1"/>
</dbReference>
<dbReference type="AlphaFoldDB" id="A0A840YNG8"/>
<dbReference type="InterPro" id="IPR009962">
    <property type="entry name" value="DUF1488"/>
</dbReference>
<dbReference type="RefSeq" id="WP_184083390.1">
    <property type="nucleotide sequence ID" value="NZ_JACIJF010000001.1"/>
</dbReference>
<sequence>MAEDRVTIDNNTLLDNVGDRQVEFSGEASGERYDFAVQYDVLEALSARIPSDDAVAIFQQHSSEIERAAARALARYNDTGRVIVSGNDLEQPWPAERPHQGS</sequence>
<dbReference type="SUPFAM" id="SSF160272">
    <property type="entry name" value="Shew3726-like"/>
    <property type="match status" value="1"/>
</dbReference>
<dbReference type="InterPro" id="IPR036692">
    <property type="entry name" value="Shew3726-like_sf"/>
</dbReference>
<gene>
    <name evidence="1" type="ORF">FHT02_000228</name>
</gene>
<proteinExistence type="predicted"/>